<gene>
    <name evidence="2" type="primary">20205675</name>
    <name evidence="1" type="ORF">HELRODRAFT_176040</name>
</gene>
<dbReference type="InParanoid" id="T1FA26"/>
<keyword evidence="3" id="KW-1185">Reference proteome</keyword>
<dbReference type="CTD" id="20205675"/>
<proteinExistence type="predicted"/>
<evidence type="ECO:0000313" key="2">
    <source>
        <dbReference type="EnsemblMetazoa" id="HelroP176040"/>
    </source>
</evidence>
<reference evidence="1 3" key="2">
    <citation type="journal article" date="2013" name="Nature">
        <title>Insights into bilaterian evolution from three spiralian genomes.</title>
        <authorList>
            <person name="Simakov O."/>
            <person name="Marletaz F."/>
            <person name="Cho S.J."/>
            <person name="Edsinger-Gonzales E."/>
            <person name="Havlak P."/>
            <person name="Hellsten U."/>
            <person name="Kuo D.H."/>
            <person name="Larsson T."/>
            <person name="Lv J."/>
            <person name="Arendt D."/>
            <person name="Savage R."/>
            <person name="Osoegawa K."/>
            <person name="de Jong P."/>
            <person name="Grimwood J."/>
            <person name="Chapman J.A."/>
            <person name="Shapiro H."/>
            <person name="Aerts A."/>
            <person name="Otillar R.P."/>
            <person name="Terry A.Y."/>
            <person name="Boore J.L."/>
            <person name="Grigoriev I.V."/>
            <person name="Lindberg D.R."/>
            <person name="Seaver E.C."/>
            <person name="Weisblat D.A."/>
            <person name="Putnam N.H."/>
            <person name="Rokhsar D.S."/>
        </authorList>
    </citation>
    <scope>NUCLEOTIDE SEQUENCE</scope>
</reference>
<dbReference type="AlphaFoldDB" id="T1FA26"/>
<dbReference type="EMBL" id="AMQM01005525">
    <property type="status" value="NOT_ANNOTATED_CDS"/>
    <property type="molecule type" value="Genomic_DNA"/>
</dbReference>
<protein>
    <submittedName>
        <fullName evidence="1 2">Uncharacterized protein</fullName>
    </submittedName>
</protein>
<dbReference type="EnsemblMetazoa" id="HelroT176040">
    <property type="protein sequence ID" value="HelroP176040"/>
    <property type="gene ID" value="HelroG176040"/>
</dbReference>
<evidence type="ECO:0000313" key="3">
    <source>
        <dbReference type="Proteomes" id="UP000015101"/>
    </source>
</evidence>
<evidence type="ECO:0000313" key="1">
    <source>
        <dbReference type="EMBL" id="ESO00203.1"/>
    </source>
</evidence>
<dbReference type="RefSeq" id="XP_009021637.1">
    <property type="nucleotide sequence ID" value="XM_009023389.1"/>
</dbReference>
<dbReference type="EMBL" id="KB096983">
    <property type="protein sequence ID" value="ESO00203.1"/>
    <property type="molecule type" value="Genomic_DNA"/>
</dbReference>
<dbReference type="HOGENOM" id="CLU_1817885_0_0_1"/>
<name>T1FA26_HELRO</name>
<organism evidence="2 3">
    <name type="scientific">Helobdella robusta</name>
    <name type="common">Californian leech</name>
    <dbReference type="NCBI Taxonomy" id="6412"/>
    <lineage>
        <taxon>Eukaryota</taxon>
        <taxon>Metazoa</taxon>
        <taxon>Spiralia</taxon>
        <taxon>Lophotrochozoa</taxon>
        <taxon>Annelida</taxon>
        <taxon>Clitellata</taxon>
        <taxon>Hirudinea</taxon>
        <taxon>Rhynchobdellida</taxon>
        <taxon>Glossiphoniidae</taxon>
        <taxon>Helobdella</taxon>
    </lineage>
</organism>
<dbReference type="GeneID" id="20205675"/>
<sequence>MCQLLISCLGFLFVVISFVACMGAFVLPYWVYCPSGCSGVTNGGSFLYEGMLVRMTDQKYWTYFWEDDFKMEQDLPGVRIFGSKVLNDKIDKVGDLTKKRNVQVLLIQAKVASAREQDMEIYKKKVARVTRRTAELKDLLKG</sequence>
<dbReference type="Proteomes" id="UP000015101">
    <property type="component" value="Unassembled WGS sequence"/>
</dbReference>
<reference evidence="3" key="1">
    <citation type="submission" date="2012-12" db="EMBL/GenBank/DDBJ databases">
        <authorList>
            <person name="Hellsten U."/>
            <person name="Grimwood J."/>
            <person name="Chapman J.A."/>
            <person name="Shapiro H."/>
            <person name="Aerts A."/>
            <person name="Otillar R.P."/>
            <person name="Terry A.Y."/>
            <person name="Boore J.L."/>
            <person name="Simakov O."/>
            <person name="Marletaz F."/>
            <person name="Cho S.-J."/>
            <person name="Edsinger-Gonzales E."/>
            <person name="Havlak P."/>
            <person name="Kuo D.-H."/>
            <person name="Larsson T."/>
            <person name="Lv J."/>
            <person name="Arendt D."/>
            <person name="Savage R."/>
            <person name="Osoegawa K."/>
            <person name="de Jong P."/>
            <person name="Lindberg D.R."/>
            <person name="Seaver E.C."/>
            <person name="Weisblat D.A."/>
            <person name="Putnam N.H."/>
            <person name="Grigoriev I.V."/>
            <person name="Rokhsar D.S."/>
        </authorList>
    </citation>
    <scope>NUCLEOTIDE SEQUENCE</scope>
</reference>
<dbReference type="KEGG" id="hro:HELRODRAFT_176040"/>
<reference evidence="2" key="3">
    <citation type="submission" date="2015-06" db="UniProtKB">
        <authorList>
            <consortium name="EnsemblMetazoa"/>
        </authorList>
    </citation>
    <scope>IDENTIFICATION</scope>
</reference>
<accession>T1FA26</accession>